<name>A0A8E2AH51_9APHY</name>
<dbReference type="Gene3D" id="2.130.10.10">
    <property type="entry name" value="YVTN repeat-like/Quinoprotein amine dehydrogenase"/>
    <property type="match status" value="2"/>
</dbReference>
<dbReference type="AlphaFoldDB" id="A0A8E2AH51"/>
<feature type="compositionally biased region" description="Acidic residues" evidence="1">
    <location>
        <begin position="338"/>
        <end position="347"/>
    </location>
</feature>
<keyword evidence="3" id="KW-1185">Reference proteome</keyword>
<dbReference type="PANTHER" id="PTHR13211">
    <property type="entry name" value="TELOMERASE CAJAL BODY PROTEIN 1"/>
    <property type="match status" value="1"/>
</dbReference>
<dbReference type="PANTHER" id="PTHR13211:SF0">
    <property type="entry name" value="TELOMERASE CAJAL BODY PROTEIN 1"/>
    <property type="match status" value="1"/>
</dbReference>
<dbReference type="InterPro" id="IPR036322">
    <property type="entry name" value="WD40_repeat_dom_sf"/>
</dbReference>
<reference evidence="2 3" key="1">
    <citation type="submission" date="2016-07" db="EMBL/GenBank/DDBJ databases">
        <title>Draft genome of the white-rot fungus Obba rivulosa 3A-2.</title>
        <authorList>
            <consortium name="DOE Joint Genome Institute"/>
            <person name="Miettinen O."/>
            <person name="Riley R."/>
            <person name="Acob R."/>
            <person name="Barry K."/>
            <person name="Cullen D."/>
            <person name="De Vries R."/>
            <person name="Hainaut M."/>
            <person name="Hatakka A."/>
            <person name="Henrissat B."/>
            <person name="Hilden K."/>
            <person name="Kuo R."/>
            <person name="Labutti K."/>
            <person name="Lipzen A."/>
            <person name="Makela M.R."/>
            <person name="Sandor L."/>
            <person name="Spatafora J.W."/>
            <person name="Grigoriev I.V."/>
            <person name="Hibbett D.S."/>
        </authorList>
    </citation>
    <scope>NUCLEOTIDE SEQUENCE [LARGE SCALE GENOMIC DNA]</scope>
    <source>
        <strain evidence="2 3">3A-2</strain>
    </source>
</reference>
<protein>
    <submittedName>
        <fullName evidence="2">Uncharacterized protein</fullName>
    </submittedName>
</protein>
<dbReference type="InterPro" id="IPR015943">
    <property type="entry name" value="WD40/YVTN_repeat-like_dom_sf"/>
</dbReference>
<feature type="compositionally biased region" description="Basic and acidic residues" evidence="1">
    <location>
        <begin position="362"/>
        <end position="371"/>
    </location>
</feature>
<proteinExistence type="predicted"/>
<gene>
    <name evidence="2" type="ORF">OBBRIDRAFT_764402</name>
</gene>
<dbReference type="InterPro" id="IPR051150">
    <property type="entry name" value="SWT21/TCAB1_mRNA_Telomere"/>
</dbReference>
<organism evidence="2 3">
    <name type="scientific">Obba rivulosa</name>
    <dbReference type="NCBI Taxonomy" id="1052685"/>
    <lineage>
        <taxon>Eukaryota</taxon>
        <taxon>Fungi</taxon>
        <taxon>Dikarya</taxon>
        <taxon>Basidiomycota</taxon>
        <taxon>Agaricomycotina</taxon>
        <taxon>Agaricomycetes</taxon>
        <taxon>Polyporales</taxon>
        <taxon>Gelatoporiaceae</taxon>
        <taxon>Obba</taxon>
    </lineage>
</organism>
<evidence type="ECO:0000313" key="2">
    <source>
        <dbReference type="EMBL" id="OCH84361.1"/>
    </source>
</evidence>
<dbReference type="SUPFAM" id="SSF50978">
    <property type="entry name" value="WD40 repeat-like"/>
    <property type="match status" value="1"/>
</dbReference>
<sequence length="413" mass="45284">MPSTNRSIFSQPSPILDFAWYPAASAHVPATYCFVASVRECPVKLLDASDGRLRASYSIVDHRERQVAPHSLAFNLITDKLYCGFEDAIEVFDVNRPGEGRRLRTTPSKKSRDGLKGIVSALAFSNDASSGVYAAGSLSPSSSLSSNIAIFTEATGEVPVMFVGDENQADSFGIRASVTQLMFNPMQPYLLYASFRRRDAIYTWDVRGDVSVPVQIFTKGVRSASGPDSSQQTRCADLTNQKLRFDIDIGGRWLGWGDQHGDVHIFDLNTGAEDPSGITQPERVRYATEQVLPVATFHAHEDAIGSVSFHPLEPLLLSVSGSRHFDTVVTHPENSDSSSDETDSDSDEDRHSATPSSRRRPKENIVAEVRHSHPQPTTHDDSIKLWSFKSQSENNTSIILGPADSLVQPVLCS</sequence>
<dbReference type="Proteomes" id="UP000250043">
    <property type="component" value="Unassembled WGS sequence"/>
</dbReference>
<dbReference type="EMBL" id="KV722684">
    <property type="protein sequence ID" value="OCH84361.1"/>
    <property type="molecule type" value="Genomic_DNA"/>
</dbReference>
<feature type="region of interest" description="Disordered" evidence="1">
    <location>
        <begin position="327"/>
        <end position="383"/>
    </location>
</feature>
<evidence type="ECO:0000256" key="1">
    <source>
        <dbReference type="SAM" id="MobiDB-lite"/>
    </source>
</evidence>
<dbReference type="OrthoDB" id="239865at2759"/>
<evidence type="ECO:0000313" key="3">
    <source>
        <dbReference type="Proteomes" id="UP000250043"/>
    </source>
</evidence>
<accession>A0A8E2AH51</accession>